<dbReference type="EMBL" id="POUA01000417">
    <property type="protein sequence ID" value="PZG27302.1"/>
    <property type="molecule type" value="Genomic_DNA"/>
</dbReference>
<keyword evidence="2" id="KW-1185">Reference proteome</keyword>
<accession>A0A2W2ESN1</accession>
<proteinExistence type="predicted"/>
<protein>
    <submittedName>
        <fullName evidence="1">Uncharacterized protein</fullName>
    </submittedName>
</protein>
<dbReference type="AlphaFoldDB" id="A0A2W2ESN1"/>
<sequence length="224" mass="24519">MQGPQPLGIDGAQLGAGLPARDITLGELRAILLHPSCGRVTRDEVWRHLIGQARVRRGAWMVAAVALAMPMLRRLATSICRSADVERDDVEAEVLTGFMDALSKVNLQWTHPLLRLSRLTRQSVARSGVLQRPCLLNDAEAAEGRTLTYPPGHADLLLAKAVAHGIISAEAAEIIAVTRLENVPLSDYCRRRGLLYCTVLKRRQRAEARLRQVLVNGDLTGGDL</sequence>
<dbReference type="Proteomes" id="UP000248544">
    <property type="component" value="Unassembled WGS sequence"/>
</dbReference>
<evidence type="ECO:0000313" key="2">
    <source>
        <dbReference type="Proteomes" id="UP000248544"/>
    </source>
</evidence>
<comment type="caution">
    <text evidence="1">The sequence shown here is derived from an EMBL/GenBank/DDBJ whole genome shotgun (WGS) entry which is preliminary data.</text>
</comment>
<name>A0A2W2ESN1_9ACTN</name>
<evidence type="ECO:0000313" key="1">
    <source>
        <dbReference type="EMBL" id="PZG27302.1"/>
    </source>
</evidence>
<organism evidence="1 2">
    <name type="scientific">Spongiactinospora gelatinilytica</name>
    <dbReference type="NCBI Taxonomy" id="2666298"/>
    <lineage>
        <taxon>Bacteria</taxon>
        <taxon>Bacillati</taxon>
        <taxon>Actinomycetota</taxon>
        <taxon>Actinomycetes</taxon>
        <taxon>Streptosporangiales</taxon>
        <taxon>Streptosporangiaceae</taxon>
        <taxon>Spongiactinospora</taxon>
    </lineage>
</organism>
<reference evidence="1 2" key="1">
    <citation type="submission" date="2018-01" db="EMBL/GenBank/DDBJ databases">
        <title>Draft genome sequence of Sphaerisporangium sp. 7K107.</title>
        <authorList>
            <person name="Sahin N."/>
            <person name="Saygin H."/>
            <person name="Ay H."/>
        </authorList>
    </citation>
    <scope>NUCLEOTIDE SEQUENCE [LARGE SCALE GENOMIC DNA]</scope>
    <source>
        <strain evidence="1 2">7K107</strain>
    </source>
</reference>
<gene>
    <name evidence="1" type="ORF">C1I98_33435</name>
</gene>